<dbReference type="SMART" id="SM00640">
    <property type="entry name" value="Glyco_32"/>
    <property type="match status" value="1"/>
</dbReference>
<dbReference type="RefSeq" id="WP_126614537.1">
    <property type="nucleotide sequence ID" value="NZ_JBHUCY010000029.1"/>
</dbReference>
<dbReference type="InterPro" id="IPR013148">
    <property type="entry name" value="Glyco_hydro_32_N"/>
</dbReference>
<evidence type="ECO:0000256" key="1">
    <source>
        <dbReference type="ARBA" id="ARBA00009902"/>
    </source>
</evidence>
<keyword evidence="7" id="KW-1185">Reference proteome</keyword>
<reference evidence="6 7" key="1">
    <citation type="submission" date="2018-12" db="EMBL/GenBank/DDBJ databases">
        <authorList>
            <person name="Yang Y."/>
        </authorList>
    </citation>
    <scope>NUCLEOTIDE SEQUENCE [LARGE SCALE GENOMIC DNA]</scope>
    <source>
        <strain evidence="6 7">L-25-5w-1</strain>
    </source>
</reference>
<dbReference type="Pfam" id="PF00251">
    <property type="entry name" value="Glyco_hydro_32N"/>
    <property type="match status" value="1"/>
</dbReference>
<protein>
    <recommendedName>
        <fullName evidence="2">beta-fructofuranosidase</fullName>
        <ecNumber evidence="2">3.2.1.26</ecNumber>
    </recommendedName>
</protein>
<keyword evidence="3 6" id="KW-0378">Hydrolase</keyword>
<dbReference type="Proteomes" id="UP000277007">
    <property type="component" value="Unassembled WGS sequence"/>
</dbReference>
<evidence type="ECO:0000259" key="5">
    <source>
        <dbReference type="Pfam" id="PF00251"/>
    </source>
</evidence>
<evidence type="ECO:0000256" key="2">
    <source>
        <dbReference type="ARBA" id="ARBA00012758"/>
    </source>
</evidence>
<evidence type="ECO:0000313" key="6">
    <source>
        <dbReference type="EMBL" id="RTR20993.1"/>
    </source>
</evidence>
<dbReference type="PANTHER" id="PTHR43101">
    <property type="entry name" value="BETA-FRUCTOSIDASE"/>
    <property type="match status" value="1"/>
</dbReference>
<dbReference type="SUPFAM" id="SSF75005">
    <property type="entry name" value="Arabinanase/levansucrase/invertase"/>
    <property type="match status" value="1"/>
</dbReference>
<accession>A0A431VHR7</accession>
<dbReference type="OrthoDB" id="9801455at2"/>
<evidence type="ECO:0000256" key="4">
    <source>
        <dbReference type="ARBA" id="ARBA00023295"/>
    </source>
</evidence>
<dbReference type="GO" id="GO:0004564">
    <property type="term" value="F:beta-fructofuranosidase activity"/>
    <property type="evidence" value="ECO:0007669"/>
    <property type="project" value="UniProtKB-EC"/>
</dbReference>
<name>A0A431VHR7_9PROT</name>
<sequence length="315" mass="34862">MFNPPDQYVWDFWTVQDGKDTHLFYLRAPRSLPDPEMRHANARCGHAVSRDLTHWTERPMALEPGPAGSWDDRAIWTGSVCRVGDRWAMLYTGTNWAEDGKIQRVGLAWSDDLTQWTKDPANPVIEADPARYLGQNPDHQQELAWRDPFLMADPAGDGHLAYITAQRRDGGPGKPGCVALARSRDLRAWTVEGPVTEMDEFFLMEIPQVIPWEGRYILIFNADKSWVRADSGAPVATGAFYALSDSPYGGFRYAGPVAVGQTNALFGTKFAPGPDGQPMALSWQGYQPDGSFLGGLTDPVPLRIGADGRIESLTP</sequence>
<dbReference type="InterPro" id="IPR023296">
    <property type="entry name" value="Glyco_hydro_beta-prop_sf"/>
</dbReference>
<dbReference type="AlphaFoldDB" id="A0A431VHR7"/>
<comment type="caution">
    <text evidence="6">The sequence shown here is derived from an EMBL/GenBank/DDBJ whole genome shotgun (WGS) entry which is preliminary data.</text>
</comment>
<dbReference type="Gene3D" id="2.115.10.20">
    <property type="entry name" value="Glycosyl hydrolase domain, family 43"/>
    <property type="match status" value="1"/>
</dbReference>
<evidence type="ECO:0000313" key="7">
    <source>
        <dbReference type="Proteomes" id="UP000277007"/>
    </source>
</evidence>
<keyword evidence="4" id="KW-0326">Glycosidase</keyword>
<dbReference type="EMBL" id="RXMA01000007">
    <property type="protein sequence ID" value="RTR20993.1"/>
    <property type="molecule type" value="Genomic_DNA"/>
</dbReference>
<organism evidence="6 7">
    <name type="scientific">Azospirillum griseum</name>
    <dbReference type="NCBI Taxonomy" id="2496639"/>
    <lineage>
        <taxon>Bacteria</taxon>
        <taxon>Pseudomonadati</taxon>
        <taxon>Pseudomonadota</taxon>
        <taxon>Alphaproteobacteria</taxon>
        <taxon>Rhodospirillales</taxon>
        <taxon>Azospirillaceae</taxon>
        <taxon>Azospirillum</taxon>
    </lineage>
</organism>
<dbReference type="GO" id="GO:0005975">
    <property type="term" value="P:carbohydrate metabolic process"/>
    <property type="evidence" value="ECO:0007669"/>
    <property type="project" value="InterPro"/>
</dbReference>
<dbReference type="InterPro" id="IPR051214">
    <property type="entry name" value="GH32_Enzymes"/>
</dbReference>
<gene>
    <name evidence="6" type="ORF">EJ903_09590</name>
</gene>
<proteinExistence type="inferred from homology"/>
<evidence type="ECO:0000256" key="3">
    <source>
        <dbReference type="ARBA" id="ARBA00022801"/>
    </source>
</evidence>
<dbReference type="CDD" id="cd18609">
    <property type="entry name" value="GH32-like"/>
    <property type="match status" value="1"/>
</dbReference>
<feature type="domain" description="Glycosyl hydrolase family 32 N-terminal" evidence="5">
    <location>
        <begin position="22"/>
        <end position="224"/>
    </location>
</feature>
<dbReference type="PANTHER" id="PTHR43101:SF1">
    <property type="entry name" value="BETA-FRUCTOSIDASE"/>
    <property type="match status" value="1"/>
</dbReference>
<dbReference type="InterPro" id="IPR001362">
    <property type="entry name" value="Glyco_hydro_32"/>
</dbReference>
<comment type="similarity">
    <text evidence="1">Belongs to the glycosyl hydrolase 32 family.</text>
</comment>
<dbReference type="EC" id="3.2.1.26" evidence="2"/>